<evidence type="ECO:0000313" key="3">
    <source>
        <dbReference type="Proteomes" id="UP000050864"/>
    </source>
</evidence>
<dbReference type="Proteomes" id="UP000050864">
    <property type="component" value="Unassembled WGS sequence"/>
</dbReference>
<dbReference type="RefSeq" id="WP_057632810.1">
    <property type="nucleotide sequence ID" value="NZ_LDJI01000011.1"/>
</dbReference>
<feature type="compositionally biased region" description="Polar residues" evidence="1">
    <location>
        <begin position="119"/>
        <end position="129"/>
    </location>
</feature>
<reference evidence="2 3" key="1">
    <citation type="submission" date="2015-05" db="EMBL/GenBank/DDBJ databases">
        <title>Genome sequencing and analysis of members of genus Stenotrophomonas.</title>
        <authorList>
            <person name="Patil P.P."/>
            <person name="Midha S."/>
            <person name="Patil P.B."/>
        </authorList>
    </citation>
    <scope>NUCLEOTIDE SEQUENCE [LARGE SCALE GENOMIC DNA]</scope>
    <source>
        <strain evidence="2 3">DSM 18929</strain>
    </source>
</reference>
<feature type="region of interest" description="Disordered" evidence="1">
    <location>
        <begin position="98"/>
        <end position="135"/>
    </location>
</feature>
<name>A0A0R0C5C9_9GAMM</name>
<keyword evidence="3" id="KW-1185">Reference proteome</keyword>
<proteinExistence type="predicted"/>
<gene>
    <name evidence="2" type="ORF">ABB26_06210</name>
</gene>
<dbReference type="STRING" id="405444.ABB26_06210"/>
<evidence type="ECO:0000313" key="2">
    <source>
        <dbReference type="EMBL" id="KRG64941.1"/>
    </source>
</evidence>
<dbReference type="EMBL" id="LDJI01000011">
    <property type="protein sequence ID" value="KRG64941.1"/>
    <property type="molecule type" value="Genomic_DNA"/>
</dbReference>
<evidence type="ECO:0000256" key="1">
    <source>
        <dbReference type="SAM" id="MobiDB-lite"/>
    </source>
</evidence>
<feature type="compositionally biased region" description="Basic and acidic residues" evidence="1">
    <location>
        <begin position="58"/>
        <end position="74"/>
    </location>
</feature>
<dbReference type="OrthoDB" id="9962055at2"/>
<comment type="caution">
    <text evidence="2">The sequence shown here is derived from an EMBL/GenBank/DDBJ whole genome shotgun (WGS) entry which is preliminary data.</text>
</comment>
<dbReference type="AlphaFoldDB" id="A0A0R0C5C9"/>
<accession>A0A0R0C5C9</accession>
<dbReference type="PATRIC" id="fig|405444.3.peg.243"/>
<organism evidence="2 3">
    <name type="scientific">Stenotrophomonas humi</name>
    <dbReference type="NCBI Taxonomy" id="405444"/>
    <lineage>
        <taxon>Bacteria</taxon>
        <taxon>Pseudomonadati</taxon>
        <taxon>Pseudomonadota</taxon>
        <taxon>Gammaproteobacteria</taxon>
        <taxon>Lysobacterales</taxon>
        <taxon>Lysobacteraceae</taxon>
        <taxon>Stenotrophomonas</taxon>
    </lineage>
</organism>
<protein>
    <submittedName>
        <fullName evidence="2">Uncharacterized protein</fullName>
    </submittedName>
</protein>
<feature type="region of interest" description="Disordered" evidence="1">
    <location>
        <begin position="49"/>
        <end position="75"/>
    </location>
</feature>
<sequence length="135" mass="14645">MQQAPRHPYLAITAQRSHALRPVALCALLLLSLLASLWQVGQHVPRAGMVETTASAPGEERSGGEKPLEEESPAKLRRVASLRAPRVVQSYPALHPQTMTVADATDRSMIPASPRQTHHALTSLRQQRGQAPPLA</sequence>